<feature type="compositionally biased region" description="Basic and acidic residues" evidence="1">
    <location>
        <begin position="140"/>
        <end position="150"/>
    </location>
</feature>
<feature type="transmembrane region" description="Helical" evidence="2">
    <location>
        <begin position="43"/>
        <end position="60"/>
    </location>
</feature>
<name>A0ABD1QZL8_9LAMI</name>
<dbReference type="EMBL" id="JBFOLK010000010">
    <property type="protein sequence ID" value="KAL2481618.1"/>
    <property type="molecule type" value="Genomic_DNA"/>
</dbReference>
<dbReference type="AlphaFoldDB" id="A0ABD1QZL8"/>
<evidence type="ECO:0000313" key="3">
    <source>
        <dbReference type="EMBL" id="KAL2481618.1"/>
    </source>
</evidence>
<evidence type="ECO:0000256" key="2">
    <source>
        <dbReference type="SAM" id="Phobius"/>
    </source>
</evidence>
<sequence length="160" mass="18229">MLTRGAHAFINDLNKASQTIRVGLAITGFSLIISVRVEHDLMTQIAPVMCTILGVGWMWVPFWKIMCGGSVFLTHHFQPRQDYFEAQDADQVGLVRFKPPVEKVDSLLDDKVFNPASLKKVAKRKAWLDAGKKVGRKEKKRPENRLRIEPTEDDHELSFL</sequence>
<keyword evidence="4" id="KW-1185">Reference proteome</keyword>
<organism evidence="3 4">
    <name type="scientific">Abeliophyllum distichum</name>
    <dbReference type="NCBI Taxonomy" id="126358"/>
    <lineage>
        <taxon>Eukaryota</taxon>
        <taxon>Viridiplantae</taxon>
        <taxon>Streptophyta</taxon>
        <taxon>Embryophyta</taxon>
        <taxon>Tracheophyta</taxon>
        <taxon>Spermatophyta</taxon>
        <taxon>Magnoliopsida</taxon>
        <taxon>eudicotyledons</taxon>
        <taxon>Gunneridae</taxon>
        <taxon>Pentapetalae</taxon>
        <taxon>asterids</taxon>
        <taxon>lamiids</taxon>
        <taxon>Lamiales</taxon>
        <taxon>Oleaceae</taxon>
        <taxon>Forsythieae</taxon>
        <taxon>Abeliophyllum</taxon>
    </lineage>
</organism>
<accession>A0ABD1QZL8</accession>
<keyword evidence="2" id="KW-1133">Transmembrane helix</keyword>
<keyword evidence="2" id="KW-0812">Transmembrane</keyword>
<proteinExistence type="predicted"/>
<protein>
    <submittedName>
        <fullName evidence="3">Uncharacterized protein</fullName>
    </submittedName>
</protein>
<feature type="transmembrane region" description="Helical" evidence="2">
    <location>
        <begin position="20"/>
        <end position="37"/>
    </location>
</feature>
<dbReference type="Proteomes" id="UP001604336">
    <property type="component" value="Unassembled WGS sequence"/>
</dbReference>
<reference evidence="4" key="1">
    <citation type="submission" date="2024-07" db="EMBL/GenBank/DDBJ databases">
        <title>Two chromosome-level genome assemblies of Korean endemic species Abeliophyllum distichum and Forsythia ovata (Oleaceae).</title>
        <authorList>
            <person name="Jang H."/>
        </authorList>
    </citation>
    <scope>NUCLEOTIDE SEQUENCE [LARGE SCALE GENOMIC DNA]</scope>
</reference>
<feature type="region of interest" description="Disordered" evidence="1">
    <location>
        <begin position="133"/>
        <end position="160"/>
    </location>
</feature>
<feature type="compositionally biased region" description="Acidic residues" evidence="1">
    <location>
        <begin position="151"/>
        <end position="160"/>
    </location>
</feature>
<gene>
    <name evidence="3" type="ORF">Adt_34584</name>
</gene>
<evidence type="ECO:0000313" key="4">
    <source>
        <dbReference type="Proteomes" id="UP001604336"/>
    </source>
</evidence>
<keyword evidence="2" id="KW-0472">Membrane</keyword>
<comment type="caution">
    <text evidence="3">The sequence shown here is derived from an EMBL/GenBank/DDBJ whole genome shotgun (WGS) entry which is preliminary data.</text>
</comment>
<evidence type="ECO:0000256" key="1">
    <source>
        <dbReference type="SAM" id="MobiDB-lite"/>
    </source>
</evidence>